<evidence type="ECO:0000313" key="3">
    <source>
        <dbReference type="Proteomes" id="UP000221165"/>
    </source>
</evidence>
<keyword evidence="2" id="KW-0472">Membrane</keyword>
<feature type="compositionally biased region" description="Acidic residues" evidence="1">
    <location>
        <begin position="375"/>
        <end position="386"/>
    </location>
</feature>
<feature type="compositionally biased region" description="Low complexity" evidence="1">
    <location>
        <begin position="829"/>
        <end position="846"/>
    </location>
</feature>
<accession>A0A2C6L728</accession>
<feature type="region of interest" description="Disordered" evidence="1">
    <location>
        <begin position="421"/>
        <end position="495"/>
    </location>
</feature>
<evidence type="ECO:0000313" key="2">
    <source>
        <dbReference type="EMBL" id="PHJ23204.1"/>
    </source>
</evidence>
<dbReference type="OrthoDB" id="332152at2759"/>
<feature type="region of interest" description="Disordered" evidence="1">
    <location>
        <begin position="877"/>
        <end position="975"/>
    </location>
</feature>
<sequence>MGTSIFPSFSFLILFSSSASPSALFTSSSSMTPIRIALIILSLYLLPSSLSSSSLLSSPLPSDSPLSHPSSSSSLSSSLSFPLSSSSISPSLSGSSLLEGTSLAVLPPVDLVFPFMHLASEDISVSSTSFQKPVLSSPSSSVSSPSQFISVSEEVTLFPFTRASSSHRSLQTFSSSSPISSVTPADFSFLETSSTSLLSPASSSSGTPDKNAREAAVQELLHRHRLKQAEQQLAEIEGERRRQQELQDEVARRADAELAAQDEQEHKETLRVLETEGNPRELEEYRQALARAVLDSSQRQRQMEGHLQLHEIKRQLQSAVDVERQRQEVLRRALIAKTGRDFLNQDEHAGKKTQGGLSEGGGHGVGGGGDGTGVIEEDSDDDTEEEDTRRKRSKALARGEVILEGGKGKWRRLKTKLKEREDIEKGNAATGEQDANYGGGKEDQDTGGFESTTRWRSEPKNDDASPHTMSEGDDTSSGREEEENKKELQSSTKPQKKDFFRPITRLFSNAFRSLRSFFTRSRVDEAATKVNSLKELSAEYLRCLNIGNARSNFKRGEAYCHRLSSNSHRRFCSGLVQMAMQLLEDIRNCQQSRRGTHRRACFFTVKAPLMHPTLMELMPNPTEQYIEGFLTRSPNFQVVSLATEKRIDQHMKALDWRGILRHSFDTVTIAASNRLWRETADQVQRARRRVGGLSASRKSRNNKKRRTIESIARRFHETQREILEMGPHADPLFVGLLHAIVYEDNACQSRPDYGARIVRVVRDRQITTSVKEQAKIAFVRFIQSLYSIEECASPPFLLPYEMEDDENSSSGALPTGADGDDEDQEEGLETSPSSTTSTGGTPETSGVHGANQTHSRPSALRRMQNCELVRRLFNKSLDGRQEEDREEEHNNPAKQKRGREDKRDGGDHHDDGNTTTTARQKSHPRPSLSSGDQLGEGEEGSGDEADANNSGAVERSSESTPDEMDIEKERERYLTPLQKKERKEFVKYLNAFVTSQATLTAAVALSTPSKTYKVMSFLVRSKVIANLLVKLASKFVPRVLKLSRIRSSFSSNPASATGVVTRSPSQQLPPTSGSLESFPYQQGLWSLSWSPNTNRRGSSSYHGDGKKTGMLSRNMDGNQQERYLPMLDEAPTYVLGIGAVAEILSGQESVGQFAVQLMRTALKTRQRQLKRLAARRERKWAFWRWGKNASSKKSTHRSDSDGGTGEDEEAALLKGGREGEEGDQSAARGIANKLNDDSGNEYWNHHAIEETPEIKQAKFLARLFTSVTAVFAGILLLVTTGAWTIPVLLAVGIVAVSLMYPEEEEAVEIDF</sequence>
<dbReference type="RefSeq" id="XP_067924881.1">
    <property type="nucleotide sequence ID" value="XM_068063142.1"/>
</dbReference>
<dbReference type="GeneID" id="94426353"/>
<comment type="caution">
    <text evidence="2">The sequence shown here is derived from an EMBL/GenBank/DDBJ whole genome shotgun (WGS) entry which is preliminary data.</text>
</comment>
<proteinExistence type="predicted"/>
<feature type="compositionally biased region" description="Acidic residues" evidence="1">
    <location>
        <begin position="818"/>
        <end position="828"/>
    </location>
</feature>
<feature type="compositionally biased region" description="Basic and acidic residues" evidence="1">
    <location>
        <begin position="476"/>
        <end position="488"/>
    </location>
</feature>
<organism evidence="2 3">
    <name type="scientific">Cystoisospora suis</name>
    <dbReference type="NCBI Taxonomy" id="483139"/>
    <lineage>
        <taxon>Eukaryota</taxon>
        <taxon>Sar</taxon>
        <taxon>Alveolata</taxon>
        <taxon>Apicomplexa</taxon>
        <taxon>Conoidasida</taxon>
        <taxon>Coccidia</taxon>
        <taxon>Eucoccidiorida</taxon>
        <taxon>Eimeriorina</taxon>
        <taxon>Sarcocystidae</taxon>
        <taxon>Cystoisospora</taxon>
    </lineage>
</organism>
<keyword evidence="2" id="KW-0812">Transmembrane</keyword>
<dbReference type="Proteomes" id="UP000221165">
    <property type="component" value="Unassembled WGS sequence"/>
</dbReference>
<gene>
    <name evidence="2" type="ORF">CSUI_002944</name>
</gene>
<name>A0A2C6L728_9APIC</name>
<dbReference type="VEuPathDB" id="ToxoDB:CSUI_002944"/>
<feature type="region of interest" description="Disordered" evidence="1">
    <location>
        <begin position="799"/>
        <end position="861"/>
    </location>
</feature>
<feature type="compositionally biased region" description="Acidic residues" evidence="1">
    <location>
        <begin position="935"/>
        <end position="946"/>
    </location>
</feature>
<reference evidence="2 3" key="1">
    <citation type="journal article" date="2017" name="Int. J. Parasitol.">
        <title>The genome of the protozoan parasite Cystoisospora suis and a reverse vaccinology approach to identify vaccine candidates.</title>
        <authorList>
            <person name="Palmieri N."/>
            <person name="Shrestha A."/>
            <person name="Ruttkowski B."/>
            <person name="Beck T."/>
            <person name="Vogl C."/>
            <person name="Tomley F."/>
            <person name="Blake D.P."/>
            <person name="Joachim A."/>
        </authorList>
    </citation>
    <scope>NUCLEOTIDE SEQUENCE [LARGE SCALE GENOMIC DNA]</scope>
    <source>
        <strain evidence="2 3">Wien I</strain>
    </source>
</reference>
<feature type="compositionally biased region" description="Gly residues" evidence="1">
    <location>
        <begin position="357"/>
        <end position="372"/>
    </location>
</feature>
<feature type="region of interest" description="Disordered" evidence="1">
    <location>
        <begin position="345"/>
        <end position="403"/>
    </location>
</feature>
<feature type="compositionally biased region" description="Basic and acidic residues" evidence="1">
    <location>
        <begin position="263"/>
        <end position="278"/>
    </location>
</feature>
<dbReference type="EMBL" id="MIGC01001238">
    <property type="protein sequence ID" value="PHJ23204.1"/>
    <property type="molecule type" value="Genomic_DNA"/>
</dbReference>
<feature type="compositionally biased region" description="Basic and acidic residues" evidence="1">
    <location>
        <begin position="898"/>
        <end position="912"/>
    </location>
</feature>
<protein>
    <submittedName>
        <fullName evidence="2">Transmembrane protein</fullName>
    </submittedName>
</protein>
<feature type="compositionally biased region" description="Basic and acidic residues" evidence="1">
    <location>
        <begin position="453"/>
        <end position="465"/>
    </location>
</feature>
<keyword evidence="3" id="KW-1185">Reference proteome</keyword>
<feature type="region of interest" description="Disordered" evidence="1">
    <location>
        <begin position="259"/>
        <end position="278"/>
    </location>
</feature>
<evidence type="ECO:0000256" key="1">
    <source>
        <dbReference type="SAM" id="MobiDB-lite"/>
    </source>
</evidence>
<feature type="compositionally biased region" description="Basic and acidic residues" evidence="1">
    <location>
        <begin position="877"/>
        <end position="891"/>
    </location>
</feature>
<feature type="region of interest" description="Disordered" evidence="1">
    <location>
        <begin position="1049"/>
        <end position="1072"/>
    </location>
</feature>